<evidence type="ECO:0000256" key="10">
    <source>
        <dbReference type="SAM" id="Phobius"/>
    </source>
</evidence>
<keyword evidence="2" id="KW-1003">Cell membrane</keyword>
<accession>A0A9W9ZCS7</accession>
<feature type="domain" description="G-protein coupled receptors family 1 profile" evidence="11">
    <location>
        <begin position="51"/>
        <end position="115"/>
    </location>
</feature>
<comment type="caution">
    <text evidence="12">The sequence shown here is derived from an EMBL/GenBank/DDBJ whole genome shotgun (WGS) entry which is preliminary data.</text>
</comment>
<gene>
    <name evidence="12" type="primary">HTR7</name>
    <name evidence="12" type="ORF">OS493_017614</name>
</gene>
<name>A0A9W9ZCS7_9CNID</name>
<dbReference type="InterPro" id="IPR017452">
    <property type="entry name" value="GPCR_Rhodpsn_7TM"/>
</dbReference>
<dbReference type="GO" id="GO:0005886">
    <property type="term" value="C:plasma membrane"/>
    <property type="evidence" value="ECO:0007669"/>
    <property type="project" value="UniProtKB-SubCell"/>
</dbReference>
<keyword evidence="4 10" id="KW-1133">Transmembrane helix</keyword>
<dbReference type="PRINTS" id="PR00237">
    <property type="entry name" value="GPCRRHODOPSN"/>
</dbReference>
<evidence type="ECO:0000256" key="2">
    <source>
        <dbReference type="ARBA" id="ARBA00022475"/>
    </source>
</evidence>
<sequence>MAALFGHRDYWNASAKMVMDEFTRQLMQDSHGQATIVSIFYLFLSVITVAGNALVIVAVWKDPLKILRSSPSNFILLSLAMSDLTVGVLVIPGVALWYLRVGIKADPWLSELIVM</sequence>
<evidence type="ECO:0000313" key="12">
    <source>
        <dbReference type="EMBL" id="KAJ7379116.1"/>
    </source>
</evidence>
<keyword evidence="9" id="KW-0807">Transducer</keyword>
<evidence type="ECO:0000259" key="11">
    <source>
        <dbReference type="PROSITE" id="PS50262"/>
    </source>
</evidence>
<keyword evidence="8" id="KW-0325">Glycoprotein</keyword>
<keyword evidence="6 10" id="KW-0472">Membrane</keyword>
<evidence type="ECO:0000256" key="5">
    <source>
        <dbReference type="ARBA" id="ARBA00023040"/>
    </source>
</evidence>
<dbReference type="SUPFAM" id="SSF81321">
    <property type="entry name" value="Family A G protein-coupled receptor-like"/>
    <property type="match status" value="1"/>
</dbReference>
<dbReference type="InterPro" id="IPR000276">
    <property type="entry name" value="GPCR_Rhodpsn"/>
</dbReference>
<feature type="transmembrane region" description="Helical" evidence="10">
    <location>
        <begin position="36"/>
        <end position="60"/>
    </location>
</feature>
<proteinExistence type="predicted"/>
<dbReference type="GO" id="GO:0004930">
    <property type="term" value="F:G protein-coupled receptor activity"/>
    <property type="evidence" value="ECO:0007669"/>
    <property type="project" value="UniProtKB-KW"/>
</dbReference>
<organism evidence="12 13">
    <name type="scientific">Desmophyllum pertusum</name>
    <dbReference type="NCBI Taxonomy" id="174260"/>
    <lineage>
        <taxon>Eukaryota</taxon>
        <taxon>Metazoa</taxon>
        <taxon>Cnidaria</taxon>
        <taxon>Anthozoa</taxon>
        <taxon>Hexacorallia</taxon>
        <taxon>Scleractinia</taxon>
        <taxon>Caryophylliina</taxon>
        <taxon>Caryophylliidae</taxon>
        <taxon>Desmophyllum</taxon>
    </lineage>
</organism>
<comment type="subcellular location">
    <subcellularLocation>
        <location evidence="1">Cell membrane</location>
        <topology evidence="1">Multi-pass membrane protein</topology>
    </subcellularLocation>
</comment>
<evidence type="ECO:0000256" key="4">
    <source>
        <dbReference type="ARBA" id="ARBA00022989"/>
    </source>
</evidence>
<feature type="transmembrane region" description="Helical" evidence="10">
    <location>
        <begin position="72"/>
        <end position="99"/>
    </location>
</feature>
<keyword evidence="7 12" id="KW-0675">Receptor</keyword>
<dbReference type="EMBL" id="MU826359">
    <property type="protein sequence ID" value="KAJ7379116.1"/>
    <property type="molecule type" value="Genomic_DNA"/>
</dbReference>
<dbReference type="PANTHER" id="PTHR24246">
    <property type="entry name" value="OLFACTORY RECEPTOR AND ADENOSINE RECEPTOR"/>
    <property type="match status" value="1"/>
</dbReference>
<dbReference type="AlphaFoldDB" id="A0A9W9ZCS7"/>
<dbReference type="OrthoDB" id="10017003at2759"/>
<dbReference type="PANTHER" id="PTHR24246:SF27">
    <property type="entry name" value="ADENOSINE RECEPTOR, ISOFORM A"/>
    <property type="match status" value="1"/>
</dbReference>
<evidence type="ECO:0000256" key="9">
    <source>
        <dbReference type="ARBA" id="ARBA00023224"/>
    </source>
</evidence>
<evidence type="ECO:0000313" key="13">
    <source>
        <dbReference type="Proteomes" id="UP001163046"/>
    </source>
</evidence>
<evidence type="ECO:0000256" key="3">
    <source>
        <dbReference type="ARBA" id="ARBA00022692"/>
    </source>
</evidence>
<evidence type="ECO:0000256" key="8">
    <source>
        <dbReference type="ARBA" id="ARBA00023180"/>
    </source>
</evidence>
<evidence type="ECO:0000256" key="1">
    <source>
        <dbReference type="ARBA" id="ARBA00004651"/>
    </source>
</evidence>
<evidence type="ECO:0000256" key="6">
    <source>
        <dbReference type="ARBA" id="ARBA00023136"/>
    </source>
</evidence>
<reference evidence="12" key="1">
    <citation type="submission" date="2023-01" db="EMBL/GenBank/DDBJ databases">
        <title>Genome assembly of the deep-sea coral Lophelia pertusa.</title>
        <authorList>
            <person name="Herrera S."/>
            <person name="Cordes E."/>
        </authorList>
    </citation>
    <scope>NUCLEOTIDE SEQUENCE</scope>
    <source>
        <strain evidence="12">USNM1676648</strain>
        <tissue evidence="12">Polyp</tissue>
    </source>
</reference>
<keyword evidence="3 10" id="KW-0812">Transmembrane</keyword>
<dbReference type="PROSITE" id="PS50262">
    <property type="entry name" value="G_PROTEIN_RECEP_F1_2"/>
    <property type="match status" value="1"/>
</dbReference>
<protein>
    <submittedName>
        <fullName evidence="12">5-hydroxytryptamine receptor 7</fullName>
    </submittedName>
</protein>
<dbReference type="Proteomes" id="UP001163046">
    <property type="component" value="Unassembled WGS sequence"/>
</dbReference>
<evidence type="ECO:0000256" key="7">
    <source>
        <dbReference type="ARBA" id="ARBA00023170"/>
    </source>
</evidence>
<keyword evidence="13" id="KW-1185">Reference proteome</keyword>
<keyword evidence="5" id="KW-0297">G-protein coupled receptor</keyword>
<dbReference type="Gene3D" id="1.20.1070.10">
    <property type="entry name" value="Rhodopsin 7-helix transmembrane proteins"/>
    <property type="match status" value="1"/>
</dbReference>